<feature type="domain" description="BioF2-like acetyltransferase" evidence="1">
    <location>
        <begin position="165"/>
        <end position="303"/>
    </location>
</feature>
<dbReference type="RefSeq" id="WP_026800090.1">
    <property type="nucleotide sequence ID" value="NZ_AULI01000006.1"/>
</dbReference>
<accession>A0A0A5GIJ3</accession>
<sequence>MRITQIHTEDKWHSYRNDWERLVQRTDETNPFIEWSWITSWWKHFNQGATLMIMAIERENEIVAFFPLMRQKGVIRFIGYPQNNYADIIADPAYKEECIAYLLHYGKKQRGVVFDLHGLLESGQTDTCIKKQLHERKHPVYSSNVVSPMVRREQITLPTYMKKKRKKHGVDRKEKRLRKLGNLTYQVLDQRNLSRVFELHRKRWRKKIDGSGFTTSPSVDFFTEQIQHHPSANIVHALCVEGEMIAYVYELRRGGRRLLYNLAHDDDFRVFSPGRILMNYVIEQWSQSEDQLFDFTIGYESYKYDWNTEEDYVHRVVFPGKGLRAQVLYMWMKGRQKFVHTLKKSESIVKFRRNTMGKWKNAIQRWRGSSLKSRIQWVRRQLFQQSSRSLHHDYSSNNRSYRPTFQPIDLKDVFTLKETHQDTSGWVERLYKREYGFHKGGNWFWVTENAFQHEEAPHVVMTNCGHLDESIVNEIRARFPDCSRYIYTSTKEAWLYELGFVPIREDKVTKICSVSVSKQTINNPLGG</sequence>
<evidence type="ECO:0000313" key="3">
    <source>
        <dbReference type="Proteomes" id="UP000030528"/>
    </source>
</evidence>
<dbReference type="Pfam" id="PF13480">
    <property type="entry name" value="Acetyltransf_6"/>
    <property type="match status" value="1"/>
</dbReference>
<dbReference type="InterPro" id="IPR016181">
    <property type="entry name" value="Acyl_CoA_acyltransferase"/>
</dbReference>
<dbReference type="Proteomes" id="UP000030528">
    <property type="component" value="Unassembled WGS sequence"/>
</dbReference>
<protein>
    <recommendedName>
        <fullName evidence="1">BioF2-like acetyltransferase domain-containing protein</fullName>
    </recommendedName>
</protein>
<dbReference type="AlphaFoldDB" id="A0A0A5GIJ3"/>
<dbReference type="EMBL" id="AVPE01000004">
    <property type="protein sequence ID" value="KGX93061.1"/>
    <property type="molecule type" value="Genomic_DNA"/>
</dbReference>
<keyword evidence="3" id="KW-1185">Reference proteome</keyword>
<dbReference type="InterPro" id="IPR038740">
    <property type="entry name" value="BioF2-like_GNAT_dom"/>
</dbReference>
<dbReference type="OrthoDB" id="9808976at2"/>
<organism evidence="2 3">
    <name type="scientific">Pontibacillus halophilus JSM 076056 = DSM 19796</name>
    <dbReference type="NCBI Taxonomy" id="1385510"/>
    <lineage>
        <taxon>Bacteria</taxon>
        <taxon>Bacillati</taxon>
        <taxon>Bacillota</taxon>
        <taxon>Bacilli</taxon>
        <taxon>Bacillales</taxon>
        <taxon>Bacillaceae</taxon>
        <taxon>Pontibacillus</taxon>
    </lineage>
</organism>
<comment type="caution">
    <text evidence="2">The sequence shown here is derived from an EMBL/GenBank/DDBJ whole genome shotgun (WGS) entry which is preliminary data.</text>
</comment>
<dbReference type="SUPFAM" id="SSF55729">
    <property type="entry name" value="Acyl-CoA N-acyltransferases (Nat)"/>
    <property type="match status" value="1"/>
</dbReference>
<proteinExistence type="predicted"/>
<name>A0A0A5GIJ3_9BACI</name>
<evidence type="ECO:0000259" key="1">
    <source>
        <dbReference type="Pfam" id="PF13480"/>
    </source>
</evidence>
<reference evidence="2 3" key="1">
    <citation type="submission" date="2013-08" db="EMBL/GenBank/DDBJ databases">
        <authorList>
            <person name="Huang J."/>
            <person name="Wang G."/>
        </authorList>
    </citation>
    <scope>NUCLEOTIDE SEQUENCE [LARGE SCALE GENOMIC DNA]</scope>
    <source>
        <strain evidence="2 3">JSM 076056</strain>
    </source>
</reference>
<evidence type="ECO:0000313" key="2">
    <source>
        <dbReference type="EMBL" id="KGX93061.1"/>
    </source>
</evidence>
<gene>
    <name evidence="2" type="ORF">N781_14175</name>
</gene>
<dbReference type="STRING" id="1385510.GCA_000425205_01667"/>
<dbReference type="eggNOG" id="COG5653">
    <property type="taxonomic scope" value="Bacteria"/>
</dbReference>